<evidence type="ECO:0000313" key="2">
    <source>
        <dbReference type="EMBL" id="QCP51731.1"/>
    </source>
</evidence>
<evidence type="ECO:0000259" key="1">
    <source>
        <dbReference type="Pfam" id="PF03886"/>
    </source>
</evidence>
<gene>
    <name evidence="2" type="ORF">FAZ95_10635</name>
</gene>
<dbReference type="EMBL" id="CP040077">
    <property type="protein sequence ID" value="QCP51731.1"/>
    <property type="molecule type" value="Genomic_DNA"/>
</dbReference>
<protein>
    <submittedName>
        <fullName evidence="2">Membrane integrity-associated transporter subunit PqiC</fullName>
    </submittedName>
</protein>
<feature type="domain" description="ABC-type transport auxiliary lipoprotein component" evidence="1">
    <location>
        <begin position="19"/>
        <end position="175"/>
    </location>
</feature>
<dbReference type="OrthoDB" id="1494661at2"/>
<dbReference type="Pfam" id="PF03886">
    <property type="entry name" value="ABC_trans_aux"/>
    <property type="match status" value="1"/>
</dbReference>
<keyword evidence="3" id="KW-1185">Reference proteome</keyword>
<accession>A0A4P8ITT1</accession>
<proteinExistence type="predicted"/>
<dbReference type="Proteomes" id="UP000298656">
    <property type="component" value="Chromosome 1"/>
</dbReference>
<dbReference type="InterPro" id="IPR005586">
    <property type="entry name" value="ABC_trans_aux"/>
</dbReference>
<dbReference type="KEGG" id="tvl:FAZ95_10635"/>
<reference evidence="2 3" key="1">
    <citation type="submission" date="2019-05" db="EMBL/GenBank/DDBJ databases">
        <title>Burkholderia sp. DHOD12, isolated from subtropical forest soil.</title>
        <authorList>
            <person name="Gao Z.-H."/>
            <person name="Qiu L.-H."/>
        </authorList>
    </citation>
    <scope>NUCLEOTIDE SEQUENCE [LARGE SCALE GENOMIC DNA]</scope>
    <source>
        <strain evidence="2 3">DHOD12</strain>
    </source>
</reference>
<dbReference type="Gene3D" id="3.40.50.10610">
    <property type="entry name" value="ABC-type transport auxiliary lipoprotein component"/>
    <property type="match status" value="1"/>
</dbReference>
<name>A0A4P8ITT1_9BURK</name>
<organism evidence="2 3">
    <name type="scientific">Trinickia violacea</name>
    <dbReference type="NCBI Taxonomy" id="2571746"/>
    <lineage>
        <taxon>Bacteria</taxon>
        <taxon>Pseudomonadati</taxon>
        <taxon>Pseudomonadota</taxon>
        <taxon>Betaproteobacteria</taxon>
        <taxon>Burkholderiales</taxon>
        <taxon>Burkholderiaceae</taxon>
        <taxon>Trinickia</taxon>
    </lineage>
</organism>
<sequence>MIVSTLLAGCATSPASRFYTLSPVQVAEPRPSVKPIAISIGPVTVPELVDRPQIVSTIDANRVSIDEFARWADPLKRQIARTLAADLMQLMPGSIASAFPQRASDNSYRVSVDVQRFDSPTSGDVTLAVIWSVRPPKGNAVEGHSIVREAVSGSGYDALIRAHSRALASVAKDIAVAMQSASGQ</sequence>
<dbReference type="SUPFAM" id="SSF159594">
    <property type="entry name" value="XCC0632-like"/>
    <property type="match status" value="1"/>
</dbReference>
<evidence type="ECO:0000313" key="3">
    <source>
        <dbReference type="Proteomes" id="UP000298656"/>
    </source>
</evidence>
<dbReference type="AlphaFoldDB" id="A0A4P8ITT1"/>